<keyword evidence="2" id="KW-0255">Endonuclease</keyword>
<evidence type="ECO:0000256" key="3">
    <source>
        <dbReference type="ARBA" id="ARBA00022801"/>
    </source>
</evidence>
<dbReference type="RefSeq" id="WP_278637926.1">
    <property type="nucleotide sequence ID" value="NZ_JAGZZP010000010.1"/>
</dbReference>
<dbReference type="SUPFAM" id="SSF55383">
    <property type="entry name" value="Copper amine oxidase, domain N"/>
    <property type="match status" value="1"/>
</dbReference>
<feature type="chain" id="PRO_5038503009" evidence="4">
    <location>
        <begin position="25"/>
        <end position="401"/>
    </location>
</feature>
<evidence type="ECO:0000313" key="6">
    <source>
        <dbReference type="EMBL" id="MBS6535362.1"/>
    </source>
</evidence>
<dbReference type="GO" id="GO:0004519">
    <property type="term" value="F:endonuclease activity"/>
    <property type="evidence" value="ECO:0007669"/>
    <property type="project" value="UniProtKB-KW"/>
</dbReference>
<reference evidence="6" key="1">
    <citation type="submission" date="2021-02" db="EMBL/GenBank/DDBJ databases">
        <title>Infant gut strain persistence is associated with maternal origin, phylogeny, and functional potential including surface adhesion and iron acquisition.</title>
        <authorList>
            <person name="Lou Y.C."/>
        </authorList>
    </citation>
    <scope>NUCLEOTIDE SEQUENCE</scope>
    <source>
        <strain evidence="6">L3_060_052G1_dasL3_060_052G1_concoct_1</strain>
    </source>
</reference>
<evidence type="ECO:0000259" key="5">
    <source>
        <dbReference type="PROSITE" id="PS50830"/>
    </source>
</evidence>
<dbReference type="Pfam" id="PF07833">
    <property type="entry name" value="Cu_amine_oxidN1"/>
    <property type="match status" value="1"/>
</dbReference>
<dbReference type="GO" id="GO:0016787">
    <property type="term" value="F:hydrolase activity"/>
    <property type="evidence" value="ECO:0007669"/>
    <property type="project" value="UniProtKB-KW"/>
</dbReference>
<evidence type="ECO:0000256" key="4">
    <source>
        <dbReference type="SAM" id="SignalP"/>
    </source>
</evidence>
<dbReference type="SMART" id="SM00318">
    <property type="entry name" value="SNc"/>
    <property type="match status" value="1"/>
</dbReference>
<dbReference type="SUPFAM" id="SSF57884">
    <property type="entry name" value="Ada DNA repair protein, N-terminal domain (N-Ada 10)"/>
    <property type="match status" value="1"/>
</dbReference>
<dbReference type="InterPro" id="IPR012854">
    <property type="entry name" value="Cu_amine_oxidase-like_N"/>
</dbReference>
<evidence type="ECO:0000256" key="1">
    <source>
        <dbReference type="ARBA" id="ARBA00022722"/>
    </source>
</evidence>
<protein>
    <submittedName>
        <fullName evidence="6">Thermonuclease family protein</fullName>
    </submittedName>
</protein>
<gene>
    <name evidence="6" type="ORF">KH327_05980</name>
</gene>
<organism evidence="6 7">
    <name type="scientific">Peptoniphilus harei</name>
    <dbReference type="NCBI Taxonomy" id="54005"/>
    <lineage>
        <taxon>Bacteria</taxon>
        <taxon>Bacillati</taxon>
        <taxon>Bacillota</taxon>
        <taxon>Tissierellia</taxon>
        <taxon>Tissierellales</taxon>
        <taxon>Peptoniphilaceae</taxon>
        <taxon>Peptoniphilus</taxon>
    </lineage>
</organism>
<accession>A0A943SR88</accession>
<dbReference type="InterPro" id="IPR035451">
    <property type="entry name" value="Ada-like_dom_sf"/>
</dbReference>
<comment type="caution">
    <text evidence="6">The sequence shown here is derived from an EMBL/GenBank/DDBJ whole genome shotgun (WGS) entry which is preliminary data.</text>
</comment>
<evidence type="ECO:0000256" key="2">
    <source>
        <dbReference type="ARBA" id="ARBA00022759"/>
    </source>
</evidence>
<dbReference type="SUPFAM" id="SSF50199">
    <property type="entry name" value="Staphylococcal nuclease"/>
    <property type="match status" value="1"/>
</dbReference>
<dbReference type="PROSITE" id="PS50830">
    <property type="entry name" value="TNASE_3"/>
    <property type="match status" value="1"/>
</dbReference>
<sequence>MSKILKKISTAIVLSSVLIAPVFAQSIDIVINNKKVETPDAPYIKEERTLVPLRLISENLGIKVDWDNTNRQVVLKKSGGDILLPIQKDYYLVNGQKVPTEISGEIKNDRTFVPVRLIAELFDRNVGWDNNTKTVLINDKGQIPAPVVKSTNTFEEAKVLRVVDGDTIEIDRGKGKEKVRFVLVNTPETVHPKKGAEFFGKEASNFTKSQLTDKTVYLQKDTSDTDRYGRLLRYIWIERPSSDNPSNEEIKSKCFNAILLAGGYANVSTFPPDVKYVDLFRKIERQARDVNVGLWSQSFEINNGNKDPFEIDNENKVSNKASNKVVNKKQNKPVQTSGQTINANPKDKAYKYANGMIIANKNSGIYHVSSGRDYKKVSVKNAILYKTEQEAQNAGFRRAEK</sequence>
<feature type="domain" description="TNase-like" evidence="5">
    <location>
        <begin position="153"/>
        <end position="297"/>
    </location>
</feature>
<dbReference type="InterPro" id="IPR016071">
    <property type="entry name" value="Staphylococal_nuclease_OB-fold"/>
</dbReference>
<dbReference type="InterPro" id="IPR036582">
    <property type="entry name" value="Mao_N_sf"/>
</dbReference>
<name>A0A943SR88_9FIRM</name>
<keyword evidence="1" id="KW-0540">Nuclease</keyword>
<dbReference type="PANTHER" id="PTHR12302:SF3">
    <property type="entry name" value="SERINE_THREONINE-PROTEIN KINASE 31"/>
    <property type="match status" value="1"/>
</dbReference>
<keyword evidence="3" id="KW-0378">Hydrolase</keyword>
<dbReference type="Pfam" id="PF00565">
    <property type="entry name" value="SNase"/>
    <property type="match status" value="1"/>
</dbReference>
<dbReference type="Gene3D" id="3.40.10.10">
    <property type="entry name" value="DNA Methylphosphotriester Repair Domain"/>
    <property type="match status" value="1"/>
</dbReference>
<proteinExistence type="predicted"/>
<dbReference type="Proteomes" id="UP000748991">
    <property type="component" value="Unassembled WGS sequence"/>
</dbReference>
<dbReference type="EMBL" id="JAGZZP010000010">
    <property type="protein sequence ID" value="MBS6535362.1"/>
    <property type="molecule type" value="Genomic_DNA"/>
</dbReference>
<dbReference type="InterPro" id="IPR035437">
    <property type="entry name" value="SNase_OB-fold_sf"/>
</dbReference>
<keyword evidence="4" id="KW-0732">Signal</keyword>
<dbReference type="Gene3D" id="2.40.50.90">
    <property type="match status" value="1"/>
</dbReference>
<feature type="signal peptide" evidence="4">
    <location>
        <begin position="1"/>
        <end position="24"/>
    </location>
</feature>
<evidence type="ECO:0000313" key="7">
    <source>
        <dbReference type="Proteomes" id="UP000748991"/>
    </source>
</evidence>
<dbReference type="Gene3D" id="3.30.457.10">
    <property type="entry name" value="Copper amine oxidase-like, N-terminal domain"/>
    <property type="match status" value="1"/>
</dbReference>
<dbReference type="PANTHER" id="PTHR12302">
    <property type="entry name" value="EBNA2 BINDING PROTEIN P100"/>
    <property type="match status" value="1"/>
</dbReference>
<dbReference type="AlphaFoldDB" id="A0A943SR88"/>